<dbReference type="GO" id="GO:0043022">
    <property type="term" value="F:ribosome binding"/>
    <property type="evidence" value="ECO:0007669"/>
    <property type="project" value="InterPro"/>
</dbReference>
<dbReference type="Gene3D" id="2.40.50.140">
    <property type="entry name" value="Nucleic acid-binding proteins"/>
    <property type="match status" value="1"/>
</dbReference>
<dbReference type="GO" id="GO:0003746">
    <property type="term" value="F:translation elongation factor activity"/>
    <property type="evidence" value="ECO:0007669"/>
    <property type="project" value="InterPro"/>
</dbReference>
<dbReference type="InterPro" id="IPR008991">
    <property type="entry name" value="Translation_prot_SH3-like_sf"/>
</dbReference>
<protein>
    <recommendedName>
        <fullName evidence="2">Translation initiation factor 5A-like N-terminal domain-containing protein</fullName>
    </recommendedName>
</protein>
<reference evidence="3 4" key="1">
    <citation type="journal article" date="2014" name="Genome Biol. Evol.">
        <title>Comparative genomics and transcriptomics analyses reveal divergent lifestyle features of nematode endoparasitic fungus Hirsutella minnesotensis.</title>
        <authorList>
            <person name="Lai Y."/>
            <person name="Liu K."/>
            <person name="Zhang X."/>
            <person name="Zhang X."/>
            <person name="Li K."/>
            <person name="Wang N."/>
            <person name="Shu C."/>
            <person name="Wu Y."/>
            <person name="Wang C."/>
            <person name="Bushley K.E."/>
            <person name="Xiang M."/>
            <person name="Liu X."/>
        </authorList>
    </citation>
    <scope>NUCLEOTIDE SEQUENCE [LARGE SCALE GENOMIC DNA]</scope>
    <source>
        <strain evidence="3 4">3608</strain>
    </source>
</reference>
<dbReference type="OrthoDB" id="9975114at2759"/>
<dbReference type="EMBL" id="KQ030525">
    <property type="protein sequence ID" value="KJZ74558.1"/>
    <property type="molecule type" value="Genomic_DNA"/>
</dbReference>
<dbReference type="InterPro" id="IPR014722">
    <property type="entry name" value="Rib_uL2_dom2"/>
</dbReference>
<evidence type="ECO:0000313" key="3">
    <source>
        <dbReference type="EMBL" id="KJZ74558.1"/>
    </source>
</evidence>
<keyword evidence="4" id="KW-1185">Reference proteome</keyword>
<dbReference type="GO" id="GO:0003723">
    <property type="term" value="F:RNA binding"/>
    <property type="evidence" value="ECO:0007669"/>
    <property type="project" value="InterPro"/>
</dbReference>
<proteinExistence type="predicted"/>
<feature type="region of interest" description="Disordered" evidence="1">
    <location>
        <begin position="1"/>
        <end position="45"/>
    </location>
</feature>
<dbReference type="InterPro" id="IPR001884">
    <property type="entry name" value="IF5A-like"/>
</dbReference>
<dbReference type="Gene3D" id="2.30.30.30">
    <property type="match status" value="1"/>
</dbReference>
<name>A0A0F7ZUB2_9HYPO</name>
<dbReference type="SUPFAM" id="SSF50249">
    <property type="entry name" value="Nucleic acid-binding proteins"/>
    <property type="match status" value="1"/>
</dbReference>
<feature type="domain" description="Translation initiation factor 5A-like N-terminal" evidence="2">
    <location>
        <begin position="263"/>
        <end position="300"/>
    </location>
</feature>
<sequence>MSMVDWGKPTQSKGRDNTGRSRQTTRASPSSRSPASFKSSLRPTLLIQNPHSTDTLDFDGRIPLPFVSLPFSSKGHDSGSVHQSYNQSASTPPSGWRPAGEAFAQSQSHYSADAGFCGGANQQSTSNCQETRRCSSGKSSFFPKFRHSAQRVSFASGCQPQSETVHAATEYPSACQDYKKTTQTAACSANTNCNNTTQSAKMGYYDADGHFHSFRHGIGQFAQRAVHSRRRCDYNDAGVDAMSSSSSCSPCSSTKTTRAYVPNTVTIPCEHIRVGDFLMLQGRPCRVIRISTSAATGQHCYLGVDLFNKTMHEETSFVTNPAPSTVVQTMLGPVLKQYRVLDMRDGCIVAMTDSGNVKQNLPVIDQSNLWEQLNEAFTCGRGGVRALIVEDEGRELAVGMKKVHASCL</sequence>
<dbReference type="GO" id="GO:0045901">
    <property type="term" value="P:positive regulation of translational elongation"/>
    <property type="evidence" value="ECO:0007669"/>
    <property type="project" value="InterPro"/>
</dbReference>
<gene>
    <name evidence="3" type="ORF">HIM_06154</name>
</gene>
<evidence type="ECO:0000259" key="2">
    <source>
        <dbReference type="Pfam" id="PF21485"/>
    </source>
</evidence>
<dbReference type="SUPFAM" id="SSF50104">
    <property type="entry name" value="Translation proteins SH3-like domain"/>
    <property type="match status" value="1"/>
</dbReference>
<organism evidence="3 4">
    <name type="scientific">Hirsutella minnesotensis 3608</name>
    <dbReference type="NCBI Taxonomy" id="1043627"/>
    <lineage>
        <taxon>Eukaryota</taxon>
        <taxon>Fungi</taxon>
        <taxon>Dikarya</taxon>
        <taxon>Ascomycota</taxon>
        <taxon>Pezizomycotina</taxon>
        <taxon>Sordariomycetes</taxon>
        <taxon>Hypocreomycetidae</taxon>
        <taxon>Hypocreales</taxon>
        <taxon>Ophiocordycipitaceae</taxon>
        <taxon>Hirsutella</taxon>
    </lineage>
</organism>
<feature type="compositionally biased region" description="Polar residues" evidence="1">
    <location>
        <begin position="80"/>
        <end position="93"/>
    </location>
</feature>
<evidence type="ECO:0000256" key="1">
    <source>
        <dbReference type="SAM" id="MobiDB-lite"/>
    </source>
</evidence>
<feature type="region of interest" description="Disordered" evidence="1">
    <location>
        <begin position="75"/>
        <end position="104"/>
    </location>
</feature>
<dbReference type="InterPro" id="IPR048670">
    <property type="entry name" value="IF5A-like_N"/>
</dbReference>
<dbReference type="AlphaFoldDB" id="A0A0F7ZUB2"/>
<feature type="compositionally biased region" description="Low complexity" evidence="1">
    <location>
        <begin position="20"/>
        <end position="42"/>
    </location>
</feature>
<dbReference type="PANTHER" id="PTHR11673">
    <property type="entry name" value="TRANSLATION INITIATION FACTOR 5A FAMILY MEMBER"/>
    <property type="match status" value="1"/>
</dbReference>
<accession>A0A0F7ZUB2</accession>
<dbReference type="Pfam" id="PF21485">
    <property type="entry name" value="IF5A-like_N"/>
    <property type="match status" value="1"/>
</dbReference>
<evidence type="ECO:0000313" key="4">
    <source>
        <dbReference type="Proteomes" id="UP000054481"/>
    </source>
</evidence>
<dbReference type="InterPro" id="IPR012340">
    <property type="entry name" value="NA-bd_OB-fold"/>
</dbReference>
<dbReference type="Proteomes" id="UP000054481">
    <property type="component" value="Unassembled WGS sequence"/>
</dbReference>